<keyword evidence="2" id="KW-0472">Membrane</keyword>
<proteinExistence type="predicted"/>
<feature type="region of interest" description="Disordered" evidence="1">
    <location>
        <begin position="34"/>
        <end position="61"/>
    </location>
</feature>
<dbReference type="Gene3D" id="3.10.350.10">
    <property type="entry name" value="LysM domain"/>
    <property type="match status" value="1"/>
</dbReference>
<feature type="compositionally biased region" description="Low complexity" evidence="1">
    <location>
        <begin position="46"/>
        <end position="55"/>
    </location>
</feature>
<gene>
    <name evidence="3" type="ORF">FM105_11690</name>
</gene>
<evidence type="ECO:0000256" key="2">
    <source>
        <dbReference type="SAM" id="Phobius"/>
    </source>
</evidence>
<sequence length="159" mass="16401">MSAPALTRSTDRVPAVVPRDLLRVLEGGAAAIGAGGTGARSRQVASRTSSSTTTREVPRSAGVPRRVRLARTVLLGIVLIAVLAGVFAAAWSPSAAADDEGAAAGTVTVVVSEGESLWSVVGDRAYDRDPRVVIDEVHTLNGMESSVVHPGQRLVLPAR</sequence>
<keyword evidence="4" id="KW-1185">Reference proteome</keyword>
<evidence type="ECO:0008006" key="5">
    <source>
        <dbReference type="Google" id="ProtNLM"/>
    </source>
</evidence>
<dbReference type="RefSeq" id="WP_087008302.1">
    <property type="nucleotide sequence ID" value="NZ_FWFF01000017.1"/>
</dbReference>
<name>A0A1X6XMF5_9MICO</name>
<dbReference type="EMBL" id="FWFF01000017">
    <property type="protein sequence ID" value="SLM99717.1"/>
    <property type="molecule type" value="Genomic_DNA"/>
</dbReference>
<evidence type="ECO:0000313" key="3">
    <source>
        <dbReference type="EMBL" id="SLM99717.1"/>
    </source>
</evidence>
<reference evidence="4" key="1">
    <citation type="submission" date="2017-02" db="EMBL/GenBank/DDBJ databases">
        <authorList>
            <person name="Dridi B."/>
        </authorList>
    </citation>
    <scope>NUCLEOTIDE SEQUENCE [LARGE SCALE GENOMIC DNA]</scope>
    <source>
        <strain evidence="4">B Co 03.10</strain>
    </source>
</reference>
<evidence type="ECO:0000313" key="4">
    <source>
        <dbReference type="Proteomes" id="UP000196581"/>
    </source>
</evidence>
<evidence type="ECO:0000256" key="1">
    <source>
        <dbReference type="SAM" id="MobiDB-lite"/>
    </source>
</evidence>
<feature type="transmembrane region" description="Helical" evidence="2">
    <location>
        <begin position="69"/>
        <end position="91"/>
    </location>
</feature>
<accession>A0A1X6XMF5</accession>
<keyword evidence="2" id="KW-1133">Transmembrane helix</keyword>
<protein>
    <recommendedName>
        <fullName evidence="5">LysM domain-containing protein</fullName>
    </recommendedName>
</protein>
<dbReference type="Proteomes" id="UP000196581">
    <property type="component" value="Unassembled WGS sequence"/>
</dbReference>
<organism evidence="3 4">
    <name type="scientific">Brevibacterium yomogidense</name>
    <dbReference type="NCBI Taxonomy" id="946573"/>
    <lineage>
        <taxon>Bacteria</taxon>
        <taxon>Bacillati</taxon>
        <taxon>Actinomycetota</taxon>
        <taxon>Actinomycetes</taxon>
        <taxon>Micrococcales</taxon>
        <taxon>Brevibacteriaceae</taxon>
        <taxon>Brevibacterium</taxon>
    </lineage>
</organism>
<dbReference type="AlphaFoldDB" id="A0A1X6XMF5"/>
<dbReference type="InterPro" id="IPR036779">
    <property type="entry name" value="LysM_dom_sf"/>
</dbReference>
<keyword evidence="2" id="KW-0812">Transmembrane</keyword>